<evidence type="ECO:0000313" key="1">
    <source>
        <dbReference type="EMBL" id="GAA0628743.1"/>
    </source>
</evidence>
<name>A0ABN1H4G3_9ACTN</name>
<organism evidence="1 2">
    <name type="scientific">Streptomyces thermocarboxydovorans</name>
    <dbReference type="NCBI Taxonomy" id="59298"/>
    <lineage>
        <taxon>Bacteria</taxon>
        <taxon>Bacillati</taxon>
        <taxon>Actinomycetota</taxon>
        <taxon>Actinomycetes</taxon>
        <taxon>Kitasatosporales</taxon>
        <taxon>Streptomycetaceae</taxon>
        <taxon>Streptomyces</taxon>
    </lineage>
</organism>
<proteinExistence type="predicted"/>
<sequence length="151" mass="15992">MTGPAARHTGVMLVPTIQLSPLQQHLLRELDLCDLPAPERSPESYAARDLDTAEVRDALPTLLWAGLVEQRGGDRGALRLTPLGAAVLREAECDELTARLSAVASFADTVSRGAAPRLAGHALKRLAEGTWTLEQAQSYVRTGEAGGTGPS</sequence>
<gene>
    <name evidence="1" type="ORF">GCM10009535_00050</name>
</gene>
<keyword evidence="2" id="KW-1185">Reference proteome</keyword>
<protein>
    <submittedName>
        <fullName evidence="1">Uncharacterized protein</fullName>
    </submittedName>
</protein>
<dbReference type="EMBL" id="BAAAGU010000001">
    <property type="protein sequence ID" value="GAA0628743.1"/>
    <property type="molecule type" value="Genomic_DNA"/>
</dbReference>
<evidence type="ECO:0000313" key="2">
    <source>
        <dbReference type="Proteomes" id="UP001500724"/>
    </source>
</evidence>
<reference evidence="1 2" key="1">
    <citation type="journal article" date="2019" name="Int. J. Syst. Evol. Microbiol.">
        <title>The Global Catalogue of Microorganisms (GCM) 10K type strain sequencing project: providing services to taxonomists for standard genome sequencing and annotation.</title>
        <authorList>
            <consortium name="The Broad Institute Genomics Platform"/>
            <consortium name="The Broad Institute Genome Sequencing Center for Infectious Disease"/>
            <person name="Wu L."/>
            <person name="Ma J."/>
        </authorList>
    </citation>
    <scope>NUCLEOTIDE SEQUENCE [LARGE SCALE GENOMIC DNA]</scope>
    <source>
        <strain evidence="1 2">JCM 10367</strain>
    </source>
</reference>
<dbReference type="Proteomes" id="UP001500724">
    <property type="component" value="Unassembled WGS sequence"/>
</dbReference>
<accession>A0ABN1H4G3</accession>
<comment type="caution">
    <text evidence="1">The sequence shown here is derived from an EMBL/GenBank/DDBJ whole genome shotgun (WGS) entry which is preliminary data.</text>
</comment>